<evidence type="ECO:0000256" key="11">
    <source>
        <dbReference type="ARBA" id="ARBA00023136"/>
    </source>
</evidence>
<evidence type="ECO:0000313" key="17">
    <source>
        <dbReference type="EMBL" id="CCE92127.1"/>
    </source>
</evidence>
<dbReference type="KEGG" id="tdl:TDEL_0D05430"/>
<feature type="transmembrane region" description="Helical" evidence="16">
    <location>
        <begin position="308"/>
        <end position="327"/>
    </location>
</feature>
<evidence type="ECO:0000256" key="10">
    <source>
        <dbReference type="ARBA" id="ARBA00023098"/>
    </source>
</evidence>
<evidence type="ECO:0000313" key="18">
    <source>
        <dbReference type="Proteomes" id="UP000005627"/>
    </source>
</evidence>
<keyword evidence="10 16" id="KW-0443">Lipid metabolism</keyword>
<keyword evidence="4 16" id="KW-0812">Transmembrane</keyword>
<evidence type="ECO:0000256" key="12">
    <source>
        <dbReference type="ARBA" id="ARBA00023166"/>
    </source>
</evidence>
<feature type="transmembrane region" description="Helical" evidence="16">
    <location>
        <begin position="12"/>
        <end position="34"/>
    </location>
</feature>
<evidence type="ECO:0000256" key="5">
    <source>
        <dbReference type="ARBA" id="ARBA00022857"/>
    </source>
</evidence>
<feature type="transmembrane region" description="Helical" evidence="16">
    <location>
        <begin position="278"/>
        <end position="296"/>
    </location>
</feature>
<evidence type="ECO:0000256" key="1">
    <source>
        <dbReference type="ARBA" id="ARBA00004141"/>
    </source>
</evidence>
<comment type="subcellular location">
    <subcellularLocation>
        <location evidence="1">Membrane</location>
        <topology evidence="1">Multi-pass membrane protein</topology>
    </subcellularLocation>
</comment>
<dbReference type="STRING" id="1076872.G8ZU33"/>
<dbReference type="InterPro" id="IPR001171">
    <property type="entry name" value="ERG24_DHCR-like"/>
</dbReference>
<dbReference type="eggNOG" id="KOG1435">
    <property type="taxonomic scope" value="Eukaryota"/>
</dbReference>
<dbReference type="InterPro" id="IPR018083">
    <property type="entry name" value="Sterol_reductase_CS"/>
</dbReference>
<comment type="similarity">
    <text evidence="2 16">Belongs to the ERG4/ERG24 family.</text>
</comment>
<dbReference type="OrthoDB" id="10262235at2759"/>
<dbReference type="FunFam" id="1.20.120.1630:FF:000009">
    <property type="entry name" value="C-14 sterol reductase"/>
    <property type="match status" value="1"/>
</dbReference>
<sequence length="437" mass="50409">MASKLNPKTKNIEFGGAPGALAISVGLPILTIVLNQMVRPDYFIKGWFSNFEFAQLWNGIKSSRYYFTRYDLWTYYTAWHLGLAALATILPGKKMNGVELRDGTSLPYKINGIAMSAALFLILAVRWQLTQGQLPELQFLYDNHVDLCIVTILYAFLLSVYVYVTSFFPLLGKNGHNTKERILALGGNTGNPIYDWFIGRELNPRLGPLDIKLFCELRPGMLLWLLINLSCLHHQYLKTGELNNALLVVNLLQGFYIFDGILNEEGCLTMMDITTDGFGYMLAFGDLSLVPFTYSLQARYLSVSPITLTNYQLATIFGFMVTGFYIFHKSNMQKSLFRQGKLPHLNSIATKRGTKLLCDGWWAKSQHINYFGDWLISLSWCLTTWFQTPLTYYYSLYFATLLLHRQSRDEHKCREKYQESWEEYERNVPYKIVPYIY</sequence>
<evidence type="ECO:0000256" key="16">
    <source>
        <dbReference type="RuleBase" id="RU369120"/>
    </source>
</evidence>
<keyword evidence="18" id="KW-1185">Reference proteome</keyword>
<protein>
    <recommendedName>
        <fullName evidence="16">Delta(14)-sterol reductase</fullName>
    </recommendedName>
    <alternativeName>
        <fullName evidence="16">C-14 sterol reductase</fullName>
    </alternativeName>
    <alternativeName>
        <fullName evidence="16">Sterol C14-reductase</fullName>
    </alternativeName>
</protein>
<keyword evidence="12 16" id="KW-1207">Sterol metabolism</keyword>
<proteinExistence type="inferred from homology"/>
<keyword evidence="3 16" id="KW-0444">Lipid biosynthesis</keyword>
<comment type="catalytic activity">
    <reaction evidence="14">
        <text>4,4-dimethyl-5alpha-cholesta-8,24-dien-3beta-ol + NADP(+) = 4,4-dimethyl-5alpha-cholesta-8,14,24-trien-3beta-ol + NADPH + H(+)</text>
        <dbReference type="Rhea" id="RHEA:18561"/>
        <dbReference type="ChEBI" id="CHEBI:15378"/>
        <dbReference type="ChEBI" id="CHEBI:17813"/>
        <dbReference type="ChEBI" id="CHEBI:18364"/>
        <dbReference type="ChEBI" id="CHEBI:57783"/>
        <dbReference type="ChEBI" id="CHEBI:58349"/>
        <dbReference type="EC" id="1.3.1.70"/>
    </reaction>
    <physiologicalReaction direction="right-to-left" evidence="14">
        <dbReference type="Rhea" id="RHEA:18563"/>
    </physiologicalReaction>
</comment>
<evidence type="ECO:0000256" key="14">
    <source>
        <dbReference type="ARBA" id="ARBA00052254"/>
    </source>
</evidence>
<keyword evidence="11 16" id="KW-0472">Membrane</keyword>
<dbReference type="RefSeq" id="XP_003681338.1">
    <property type="nucleotide sequence ID" value="XM_003681290.1"/>
</dbReference>
<evidence type="ECO:0000256" key="15">
    <source>
        <dbReference type="ARBA" id="ARBA00060638"/>
    </source>
</evidence>
<dbReference type="Pfam" id="PF01222">
    <property type="entry name" value="ERG4_ERG24"/>
    <property type="match status" value="1"/>
</dbReference>
<dbReference type="Gene3D" id="1.20.120.1630">
    <property type="match status" value="1"/>
</dbReference>
<evidence type="ECO:0000256" key="3">
    <source>
        <dbReference type="ARBA" id="ARBA00022516"/>
    </source>
</evidence>
<reference evidence="17 18" key="1">
    <citation type="journal article" date="2011" name="Proc. Natl. Acad. Sci. U.S.A.">
        <title>Evolutionary erosion of yeast sex chromosomes by mating-type switching accidents.</title>
        <authorList>
            <person name="Gordon J.L."/>
            <person name="Armisen D."/>
            <person name="Proux-Wera E."/>
            <person name="Oheigeartaigh S.S."/>
            <person name="Byrne K.P."/>
            <person name="Wolfe K.H."/>
        </authorList>
    </citation>
    <scope>NUCLEOTIDE SEQUENCE [LARGE SCALE GENOMIC DNA]</scope>
    <source>
        <strain evidence="18">ATCC 10662 / CBS 1146 / NBRC 0425 / NCYC 2629 / NRRL Y-866</strain>
    </source>
</reference>
<dbReference type="EMBL" id="HE616745">
    <property type="protein sequence ID" value="CCE92127.1"/>
    <property type="molecule type" value="Genomic_DNA"/>
</dbReference>
<evidence type="ECO:0000256" key="9">
    <source>
        <dbReference type="ARBA" id="ARBA00023011"/>
    </source>
</evidence>
<dbReference type="PANTHER" id="PTHR21257:SF52">
    <property type="entry name" value="DELTA(14)-STEROL REDUCTASE TM7SF2"/>
    <property type="match status" value="1"/>
</dbReference>
<dbReference type="InParanoid" id="G8ZU33"/>
<keyword evidence="7 16" id="KW-1133">Transmembrane helix</keyword>
<feature type="transmembrane region" description="Helical" evidence="16">
    <location>
        <begin position="110"/>
        <end position="129"/>
    </location>
</feature>
<keyword evidence="8 16" id="KW-0560">Oxidoreductase</keyword>
<evidence type="ECO:0000256" key="6">
    <source>
        <dbReference type="ARBA" id="ARBA00022955"/>
    </source>
</evidence>
<dbReference type="PANTHER" id="PTHR21257">
    <property type="entry name" value="DELTA(14)-STEROL REDUCTASE"/>
    <property type="match status" value="1"/>
</dbReference>
<evidence type="ECO:0000256" key="4">
    <source>
        <dbReference type="ARBA" id="ARBA00022692"/>
    </source>
</evidence>
<evidence type="ECO:0000256" key="8">
    <source>
        <dbReference type="ARBA" id="ARBA00023002"/>
    </source>
</evidence>
<keyword evidence="13 16" id="KW-0753">Steroid metabolism</keyword>
<comment type="caution">
    <text evidence="16">Lacks conserved residue(s) required for the propagation of feature annotation.</text>
</comment>
<evidence type="ECO:0000256" key="2">
    <source>
        <dbReference type="ARBA" id="ARBA00005402"/>
    </source>
</evidence>
<dbReference type="GO" id="GO:0050613">
    <property type="term" value="F:Delta14-sterol reductase activity"/>
    <property type="evidence" value="ECO:0007669"/>
    <property type="project" value="UniProtKB-EC"/>
</dbReference>
<dbReference type="GO" id="GO:0005789">
    <property type="term" value="C:endoplasmic reticulum membrane"/>
    <property type="evidence" value="ECO:0007669"/>
    <property type="project" value="TreeGrafter"/>
</dbReference>
<dbReference type="GeneID" id="11503494"/>
<keyword evidence="6 16" id="KW-0752">Steroid biosynthesis</keyword>
<feature type="transmembrane region" description="Helical" evidence="16">
    <location>
        <begin position="149"/>
        <end position="171"/>
    </location>
</feature>
<keyword evidence="5" id="KW-0521">NADP</keyword>
<evidence type="ECO:0000256" key="7">
    <source>
        <dbReference type="ARBA" id="ARBA00022989"/>
    </source>
</evidence>
<keyword evidence="9 16" id="KW-0756">Sterol biosynthesis</keyword>
<gene>
    <name evidence="17" type="primary">TDEL0D05430</name>
    <name evidence="17" type="ORF">TDEL_0D05430</name>
</gene>
<dbReference type="PROSITE" id="PS01017">
    <property type="entry name" value="STEROL_REDUCT_1"/>
    <property type="match status" value="1"/>
</dbReference>
<comment type="pathway">
    <text evidence="15">Steroid biosynthesis; zymosterol biosynthesis; zymosterol from lanosterol: step 2/6.</text>
</comment>
<feature type="transmembrane region" description="Helical" evidence="16">
    <location>
        <begin position="72"/>
        <end position="90"/>
    </location>
</feature>
<dbReference type="Proteomes" id="UP000005627">
    <property type="component" value="Chromosome 4"/>
</dbReference>
<evidence type="ECO:0000256" key="13">
    <source>
        <dbReference type="ARBA" id="ARBA00023221"/>
    </source>
</evidence>
<dbReference type="AlphaFoldDB" id="G8ZU33"/>
<name>G8ZU33_TORDE</name>
<dbReference type="GO" id="GO:0006696">
    <property type="term" value="P:ergosterol biosynthetic process"/>
    <property type="evidence" value="ECO:0007669"/>
    <property type="project" value="EnsemblFungi"/>
</dbReference>
<dbReference type="HOGENOM" id="CLU_015631_0_3_1"/>
<organism evidence="17 18">
    <name type="scientific">Torulaspora delbrueckii</name>
    <name type="common">Yeast</name>
    <name type="synonym">Candida colliculosa</name>
    <dbReference type="NCBI Taxonomy" id="4950"/>
    <lineage>
        <taxon>Eukaryota</taxon>
        <taxon>Fungi</taxon>
        <taxon>Dikarya</taxon>
        <taxon>Ascomycota</taxon>
        <taxon>Saccharomycotina</taxon>
        <taxon>Saccharomycetes</taxon>
        <taxon>Saccharomycetales</taxon>
        <taxon>Saccharomycetaceae</taxon>
        <taxon>Torulaspora</taxon>
    </lineage>
</organism>
<accession>G8ZU33</accession>
<dbReference type="FunCoup" id="G8ZU33">
    <property type="interactions" value="512"/>
</dbReference>